<comment type="caution">
    <text evidence="4">The sequence shown here is derived from an EMBL/GenBank/DDBJ whole genome shotgun (WGS) entry which is preliminary data.</text>
</comment>
<feature type="compositionally biased region" description="Basic and acidic residues" evidence="2">
    <location>
        <begin position="187"/>
        <end position="201"/>
    </location>
</feature>
<name>A0ABQ4Z6X1_9ASTR</name>
<dbReference type="GO" id="GO:0003964">
    <property type="term" value="F:RNA-directed DNA polymerase activity"/>
    <property type="evidence" value="ECO:0007669"/>
    <property type="project" value="UniProtKB-KW"/>
</dbReference>
<dbReference type="InterPro" id="IPR036875">
    <property type="entry name" value="Znf_CCHC_sf"/>
</dbReference>
<accession>A0ABQ4Z6X1</accession>
<keyword evidence="1" id="KW-0479">Metal-binding</keyword>
<organism evidence="4 5">
    <name type="scientific">Tanacetum coccineum</name>
    <dbReference type="NCBI Taxonomy" id="301880"/>
    <lineage>
        <taxon>Eukaryota</taxon>
        <taxon>Viridiplantae</taxon>
        <taxon>Streptophyta</taxon>
        <taxon>Embryophyta</taxon>
        <taxon>Tracheophyta</taxon>
        <taxon>Spermatophyta</taxon>
        <taxon>Magnoliopsida</taxon>
        <taxon>eudicotyledons</taxon>
        <taxon>Gunneridae</taxon>
        <taxon>Pentapetalae</taxon>
        <taxon>asterids</taxon>
        <taxon>campanulids</taxon>
        <taxon>Asterales</taxon>
        <taxon>Asteraceae</taxon>
        <taxon>Asteroideae</taxon>
        <taxon>Anthemideae</taxon>
        <taxon>Anthemidinae</taxon>
        <taxon>Tanacetum</taxon>
    </lineage>
</organism>
<gene>
    <name evidence="4" type="ORF">Tco_0752148</name>
</gene>
<keyword evidence="4" id="KW-0695">RNA-directed DNA polymerase</keyword>
<evidence type="ECO:0000313" key="4">
    <source>
        <dbReference type="EMBL" id="GJS85607.1"/>
    </source>
</evidence>
<keyword evidence="4" id="KW-0808">Transferase</keyword>
<dbReference type="Gene3D" id="4.10.60.10">
    <property type="entry name" value="Zinc finger, CCHC-type"/>
    <property type="match status" value="1"/>
</dbReference>
<keyword evidence="5" id="KW-1185">Reference proteome</keyword>
<dbReference type="PROSITE" id="PS50158">
    <property type="entry name" value="ZF_CCHC"/>
    <property type="match status" value="1"/>
</dbReference>
<evidence type="ECO:0000259" key="3">
    <source>
        <dbReference type="PROSITE" id="PS50158"/>
    </source>
</evidence>
<dbReference type="InterPro" id="IPR001878">
    <property type="entry name" value="Znf_CCHC"/>
</dbReference>
<evidence type="ECO:0000256" key="1">
    <source>
        <dbReference type="PROSITE-ProRule" id="PRU00047"/>
    </source>
</evidence>
<reference evidence="4" key="1">
    <citation type="journal article" date="2022" name="Int. J. Mol. Sci.">
        <title>Draft Genome of Tanacetum Coccineum: Genomic Comparison of Closely Related Tanacetum-Family Plants.</title>
        <authorList>
            <person name="Yamashiro T."/>
            <person name="Shiraishi A."/>
            <person name="Nakayama K."/>
            <person name="Satake H."/>
        </authorList>
    </citation>
    <scope>NUCLEOTIDE SEQUENCE</scope>
</reference>
<dbReference type="SMART" id="SM00343">
    <property type="entry name" value="ZnF_C2HC"/>
    <property type="match status" value="2"/>
</dbReference>
<keyword evidence="1" id="KW-0862">Zinc</keyword>
<evidence type="ECO:0000256" key="2">
    <source>
        <dbReference type="SAM" id="MobiDB-lite"/>
    </source>
</evidence>
<reference evidence="4" key="2">
    <citation type="submission" date="2022-01" db="EMBL/GenBank/DDBJ databases">
        <authorList>
            <person name="Yamashiro T."/>
            <person name="Shiraishi A."/>
            <person name="Satake H."/>
            <person name="Nakayama K."/>
        </authorList>
    </citation>
    <scope>NUCLEOTIDE SEQUENCE</scope>
</reference>
<dbReference type="EMBL" id="BQNB010011063">
    <property type="protein sequence ID" value="GJS85607.1"/>
    <property type="molecule type" value="Genomic_DNA"/>
</dbReference>
<feature type="domain" description="CCHC-type" evidence="3">
    <location>
        <begin position="282"/>
        <end position="297"/>
    </location>
</feature>
<dbReference type="SUPFAM" id="SSF57756">
    <property type="entry name" value="Retrovirus zinc finger-like domains"/>
    <property type="match status" value="1"/>
</dbReference>
<protein>
    <submittedName>
        <fullName evidence="4">Reverse transcriptase domain-containing protein</fullName>
    </submittedName>
</protein>
<feature type="region of interest" description="Disordered" evidence="2">
    <location>
        <begin position="182"/>
        <end position="211"/>
    </location>
</feature>
<dbReference type="Proteomes" id="UP001151760">
    <property type="component" value="Unassembled WGS sequence"/>
</dbReference>
<sequence>MPVTKQGMTTDAIEELIAQRLADALETYEANRNTRNGNANGSGSQSDGRSGSKRTVHTARGCTYKEFLSCQPLNFKGTEGALGLAQWFEKIESVFHINNCAVECQVRYAICTLLNGALTWWNSNVRTVRHDAAYEMSWKDLMIMMTEAYCPRNEIQKLENEMVPEEEDKIPNSLKDQKVRAYAARQADNKRRMDNNPRDNHAQQPPNKRQNVARVYIAGPSKKSEYAGTLPLCNKCKLHHNGPCTAMCGNYKKVGHLARDCRGTTATLDQKTPMANQRTLTCFECGNQGHYHSECPKLKNQNCGNQTRNGEARGIVYALGGAEADKNPNNIADDTNA</sequence>
<feature type="region of interest" description="Disordered" evidence="2">
    <location>
        <begin position="31"/>
        <end position="54"/>
    </location>
</feature>
<keyword evidence="4" id="KW-0548">Nucleotidyltransferase</keyword>
<proteinExistence type="predicted"/>
<keyword evidence="1" id="KW-0863">Zinc-finger</keyword>
<feature type="compositionally biased region" description="Low complexity" evidence="2">
    <location>
        <begin position="31"/>
        <end position="49"/>
    </location>
</feature>
<evidence type="ECO:0000313" key="5">
    <source>
        <dbReference type="Proteomes" id="UP001151760"/>
    </source>
</evidence>